<keyword evidence="3" id="KW-1185">Reference proteome</keyword>
<dbReference type="SMART" id="SM00175">
    <property type="entry name" value="RAB"/>
    <property type="match status" value="1"/>
</dbReference>
<dbReference type="SUPFAM" id="SSF52540">
    <property type="entry name" value="P-loop containing nucleoside triphosphate hydrolases"/>
    <property type="match status" value="1"/>
</dbReference>
<protein>
    <submittedName>
        <fullName evidence="2">p-loop containing nucleoside triphosphate hydrolase</fullName>
    </submittedName>
</protein>
<keyword evidence="1" id="KW-0547">Nucleotide-binding</keyword>
<dbReference type="PRINTS" id="PR00449">
    <property type="entry name" value="RASTRNSFRMNG"/>
</dbReference>
<reference evidence="2 3" key="1">
    <citation type="journal article" date="2015" name="Sci. Rep.">
        <title>Genome of the facultative scuticociliatosis pathogen Pseudocohnilembus persalinus provides insight into its virulence through horizontal gene transfer.</title>
        <authorList>
            <person name="Xiong J."/>
            <person name="Wang G."/>
            <person name="Cheng J."/>
            <person name="Tian M."/>
            <person name="Pan X."/>
            <person name="Warren A."/>
            <person name="Jiang C."/>
            <person name="Yuan D."/>
            <person name="Miao W."/>
        </authorList>
    </citation>
    <scope>NUCLEOTIDE SEQUENCE [LARGE SCALE GENOMIC DNA]</scope>
    <source>
        <strain evidence="2">36N120E</strain>
    </source>
</reference>
<evidence type="ECO:0000313" key="3">
    <source>
        <dbReference type="Proteomes" id="UP000054937"/>
    </source>
</evidence>
<evidence type="ECO:0000313" key="2">
    <source>
        <dbReference type="EMBL" id="KRX04433.1"/>
    </source>
</evidence>
<dbReference type="InterPro" id="IPR001806">
    <property type="entry name" value="Small_GTPase"/>
</dbReference>
<organism evidence="2 3">
    <name type="scientific">Pseudocohnilembus persalinus</name>
    <name type="common">Ciliate</name>
    <dbReference type="NCBI Taxonomy" id="266149"/>
    <lineage>
        <taxon>Eukaryota</taxon>
        <taxon>Sar</taxon>
        <taxon>Alveolata</taxon>
        <taxon>Ciliophora</taxon>
        <taxon>Intramacronucleata</taxon>
        <taxon>Oligohymenophorea</taxon>
        <taxon>Scuticociliatia</taxon>
        <taxon>Philasterida</taxon>
        <taxon>Pseudocohnilembidae</taxon>
        <taxon>Pseudocohnilembus</taxon>
    </lineage>
</organism>
<dbReference type="NCBIfam" id="TIGR00231">
    <property type="entry name" value="small_GTP"/>
    <property type="match status" value="1"/>
</dbReference>
<dbReference type="InterPro" id="IPR005225">
    <property type="entry name" value="Small_GTP-bd"/>
</dbReference>
<keyword evidence="2" id="KW-0378">Hydrolase</keyword>
<dbReference type="PROSITE" id="PS51419">
    <property type="entry name" value="RAB"/>
    <property type="match status" value="1"/>
</dbReference>
<name>A0A0V0QQE8_PSEPJ</name>
<dbReference type="Gene3D" id="3.40.50.300">
    <property type="entry name" value="P-loop containing nucleotide triphosphate hydrolases"/>
    <property type="match status" value="1"/>
</dbReference>
<dbReference type="EMBL" id="LDAU01000116">
    <property type="protein sequence ID" value="KRX04433.1"/>
    <property type="molecule type" value="Genomic_DNA"/>
</dbReference>
<dbReference type="InParanoid" id="A0A0V0QQE8"/>
<dbReference type="SMART" id="SM00174">
    <property type="entry name" value="RHO"/>
    <property type="match status" value="1"/>
</dbReference>
<comment type="caution">
    <text evidence="2">The sequence shown here is derived from an EMBL/GenBank/DDBJ whole genome shotgun (WGS) entry which is preliminary data.</text>
</comment>
<dbReference type="AlphaFoldDB" id="A0A0V0QQE8"/>
<dbReference type="GO" id="GO:0003924">
    <property type="term" value="F:GTPase activity"/>
    <property type="evidence" value="ECO:0007669"/>
    <property type="project" value="InterPro"/>
</dbReference>
<dbReference type="GO" id="GO:0005525">
    <property type="term" value="F:GTP binding"/>
    <property type="evidence" value="ECO:0007669"/>
    <property type="project" value="InterPro"/>
</dbReference>
<dbReference type="Proteomes" id="UP000054937">
    <property type="component" value="Unassembled WGS sequence"/>
</dbReference>
<dbReference type="PROSITE" id="PS51421">
    <property type="entry name" value="RAS"/>
    <property type="match status" value="1"/>
</dbReference>
<dbReference type="CDD" id="cd00154">
    <property type="entry name" value="Rab"/>
    <property type="match status" value="1"/>
</dbReference>
<evidence type="ECO:0000256" key="1">
    <source>
        <dbReference type="ARBA" id="ARBA00022741"/>
    </source>
</evidence>
<gene>
    <name evidence="2" type="ORF">PPERSA_00202</name>
</gene>
<proteinExistence type="predicted"/>
<dbReference type="Pfam" id="PF00071">
    <property type="entry name" value="Ras"/>
    <property type="match status" value="1"/>
</dbReference>
<dbReference type="SMART" id="SM00173">
    <property type="entry name" value="RAS"/>
    <property type="match status" value="1"/>
</dbReference>
<dbReference type="InterPro" id="IPR027417">
    <property type="entry name" value="P-loop_NTPase"/>
</dbReference>
<sequence>MLEICLFSQKIRILNEKIRLQDHYKGRVGKTSLLVRYLKDEFDPNQPSTIPRDKNSQVPSYMEKQIELDDGIIIQLNIWDTAGQERFRAMAPIYYKNCDGALIVYDVTNMESFEKIIGNKIDLEHSRKVKNEGEILAKQNNYQHFYTSCKNKKGVDNVFYNIAQKIAKPNKNKRSVRKAKIQLQDNFASNIENDNSQKKKKKGCC</sequence>
<dbReference type="PANTHER" id="PTHR47978">
    <property type="match status" value="1"/>
</dbReference>
<dbReference type="OMA" id="HTTEMEV"/>
<accession>A0A0V0QQE8</accession>